<keyword evidence="3" id="KW-0808">Transferase</keyword>
<evidence type="ECO:0000313" key="10">
    <source>
        <dbReference type="EMBL" id="KAG8462690.1"/>
    </source>
</evidence>
<dbReference type="GO" id="GO:0016020">
    <property type="term" value="C:membrane"/>
    <property type="evidence" value="ECO:0007669"/>
    <property type="project" value="UniProtKB-SubCell"/>
</dbReference>
<evidence type="ECO:0000256" key="4">
    <source>
        <dbReference type="ARBA" id="ARBA00022692"/>
    </source>
</evidence>
<evidence type="ECO:0000256" key="3">
    <source>
        <dbReference type="ARBA" id="ARBA00022679"/>
    </source>
</evidence>
<evidence type="ECO:0000256" key="2">
    <source>
        <dbReference type="ARBA" id="ARBA00022676"/>
    </source>
</evidence>
<keyword evidence="5 8" id="KW-1133">Transmembrane helix</keyword>
<evidence type="ECO:0000259" key="9">
    <source>
        <dbReference type="Pfam" id="PF23452"/>
    </source>
</evidence>
<dbReference type="EMBL" id="JAGTXO010000019">
    <property type="protein sequence ID" value="KAG8462690.1"/>
    <property type="molecule type" value="Genomic_DNA"/>
</dbReference>
<evidence type="ECO:0000256" key="1">
    <source>
        <dbReference type="ARBA" id="ARBA00004167"/>
    </source>
</evidence>
<proteinExistence type="predicted"/>
<dbReference type="OrthoDB" id="10259977at2759"/>
<name>A0A8J5XGS7_DIALT</name>
<accession>A0A8J5XGS7</accession>
<keyword evidence="2" id="KW-0328">Glycosyltransferase</keyword>
<feature type="transmembrane region" description="Helical" evidence="8">
    <location>
        <begin position="7"/>
        <end position="23"/>
    </location>
</feature>
<dbReference type="AlphaFoldDB" id="A0A8J5XGS7"/>
<evidence type="ECO:0000313" key="11">
    <source>
        <dbReference type="Proteomes" id="UP000751190"/>
    </source>
</evidence>
<reference evidence="10" key="1">
    <citation type="submission" date="2021-05" db="EMBL/GenBank/DDBJ databases">
        <title>The genome of the haptophyte Pavlova lutheri (Diacronema luteri, Pavlovales) - a model for lipid biosynthesis in eukaryotic algae.</title>
        <authorList>
            <person name="Hulatt C.J."/>
            <person name="Posewitz M.C."/>
        </authorList>
    </citation>
    <scope>NUCLEOTIDE SEQUENCE</scope>
    <source>
        <strain evidence="10">NIVA-4/92</strain>
    </source>
</reference>
<dbReference type="PANTHER" id="PTHR31485:SF36">
    <property type="entry name" value="HYDROXYPROLINE O-ARABINOSYLTRANSFERASE 3"/>
    <property type="match status" value="1"/>
</dbReference>
<dbReference type="InterPro" id="IPR044845">
    <property type="entry name" value="HPAT/SRGT1-like"/>
</dbReference>
<keyword evidence="4 8" id="KW-0812">Transmembrane</keyword>
<keyword evidence="11" id="KW-1185">Reference proteome</keyword>
<dbReference type="GO" id="GO:0016757">
    <property type="term" value="F:glycosyltransferase activity"/>
    <property type="evidence" value="ECO:0007669"/>
    <property type="project" value="UniProtKB-KW"/>
</dbReference>
<evidence type="ECO:0000256" key="7">
    <source>
        <dbReference type="SAM" id="MobiDB-lite"/>
    </source>
</evidence>
<sequence length="655" mass="70685">MRGVREVCLAALVVMMMVSWYAVNLDSELGAVGESRFRRSVSAAQRRAWSASAGQLAASDSGGGSAGSGAPAAGALVGAAPALGADGCPLGRRPYHVLMTAASGKYQEWQSRIAYYHYLKQKRLNPCSEMGGFTRLVNLPGGRPDRLVDEMPSVVVKQLSGGRGDGGDYGFIVMNRPWGVMQLLKTAHWAKIVEEYVLIMETDHLFMHPPLNKATPTSPSAFKFYYMNSKDPKFIPVIRKYWTGSLDDVDPVGPSPAIMTKTMLEKLTPAWWDFSLRMKRDDPDANREFGWVLEMWGYTLGALSLGIRHVVDPDFQCEPQGTGMDGMSLYPIYHYTFDVRTERVWSISKRTFHGRYFPKNHRLPPPCSSESHFTLTTLFNEASANLPHWEGDDAHGDETPWPPPAHHWRHDHSAPAAAGAPWPPPVAQPLASPAAFTHAVVGTGPWRFGDKVMFFLARGVVTSQKGPLGAVKGGTASSGRWRFLSDADAATGGGDGSAASAAPLIVATCGGTFELTFQLDGSRWQFRAKPVGDGGGDGGEARVGSLDAPPPKGAHRAESAQLAPGSLAAIIAGAGPFAWAGMTPAAFLREGRFQTPWGVGTWGPKRGVPNVVEATFFGIEHELTLGSAECGRLLSVRRKDGDRVPVAFTHESPCE</sequence>
<keyword evidence="6 8" id="KW-0472">Membrane</keyword>
<feature type="region of interest" description="Disordered" evidence="7">
    <location>
        <begin position="530"/>
        <end position="556"/>
    </location>
</feature>
<dbReference type="Proteomes" id="UP000751190">
    <property type="component" value="Unassembled WGS sequence"/>
</dbReference>
<protein>
    <recommendedName>
        <fullName evidence="9">Hydroxyproline O-arabinosyltransferase-like domain-containing protein</fullName>
    </recommendedName>
</protein>
<evidence type="ECO:0000256" key="6">
    <source>
        <dbReference type="ARBA" id="ARBA00023136"/>
    </source>
</evidence>
<evidence type="ECO:0000256" key="8">
    <source>
        <dbReference type="SAM" id="Phobius"/>
    </source>
</evidence>
<dbReference type="InterPro" id="IPR056508">
    <property type="entry name" value="HPAT-like"/>
</dbReference>
<evidence type="ECO:0000256" key="5">
    <source>
        <dbReference type="ARBA" id="ARBA00022989"/>
    </source>
</evidence>
<comment type="subcellular location">
    <subcellularLocation>
        <location evidence="1">Membrane</location>
        <topology evidence="1">Single-pass membrane protein</topology>
    </subcellularLocation>
</comment>
<dbReference type="PANTHER" id="PTHR31485">
    <property type="entry name" value="PEPTIDYL SERINE ALPHA-GALACTOSYLTRANSFERASE"/>
    <property type="match status" value="1"/>
</dbReference>
<organism evidence="10 11">
    <name type="scientific">Diacronema lutheri</name>
    <name type="common">Unicellular marine alga</name>
    <name type="synonym">Monochrysis lutheri</name>
    <dbReference type="NCBI Taxonomy" id="2081491"/>
    <lineage>
        <taxon>Eukaryota</taxon>
        <taxon>Haptista</taxon>
        <taxon>Haptophyta</taxon>
        <taxon>Pavlovophyceae</taxon>
        <taxon>Pavlovales</taxon>
        <taxon>Pavlovaceae</taxon>
        <taxon>Diacronema</taxon>
    </lineage>
</organism>
<gene>
    <name evidence="10" type="ORF">KFE25_004666</name>
</gene>
<feature type="domain" description="Hydroxyproline O-arabinosyltransferase-like" evidence="9">
    <location>
        <begin position="95"/>
        <end position="390"/>
    </location>
</feature>
<dbReference type="Pfam" id="PF23452">
    <property type="entry name" value="HPAT"/>
    <property type="match status" value="1"/>
</dbReference>
<comment type="caution">
    <text evidence="10">The sequence shown here is derived from an EMBL/GenBank/DDBJ whole genome shotgun (WGS) entry which is preliminary data.</text>
</comment>
<feature type="region of interest" description="Disordered" evidence="7">
    <location>
        <begin position="386"/>
        <end position="425"/>
    </location>
</feature>
<feature type="compositionally biased region" description="Basic and acidic residues" evidence="7">
    <location>
        <begin position="389"/>
        <end position="398"/>
    </location>
</feature>